<reference evidence="1 2" key="1">
    <citation type="journal article" date="2015" name="Nature">
        <title>rRNA introns, odd ribosomes, and small enigmatic genomes across a large radiation of phyla.</title>
        <authorList>
            <person name="Brown C.T."/>
            <person name="Hug L.A."/>
            <person name="Thomas B.C."/>
            <person name="Sharon I."/>
            <person name="Castelle C.J."/>
            <person name="Singh A."/>
            <person name="Wilkins M.J."/>
            <person name="Williams K.H."/>
            <person name="Banfield J.F."/>
        </authorList>
    </citation>
    <scope>NUCLEOTIDE SEQUENCE [LARGE SCALE GENOMIC DNA]</scope>
</reference>
<evidence type="ECO:0000313" key="1">
    <source>
        <dbReference type="EMBL" id="KKU93708.1"/>
    </source>
</evidence>
<accession>A0A0G1WTP9</accession>
<organism evidence="1 2">
    <name type="scientific">Candidatus Amesbacteria bacterium GW2011_GWC1_48_10</name>
    <dbReference type="NCBI Taxonomy" id="1618365"/>
    <lineage>
        <taxon>Bacteria</taxon>
        <taxon>Candidatus Amesiibacteriota</taxon>
    </lineage>
</organism>
<comment type="caution">
    <text evidence="1">The sequence shown here is derived from an EMBL/GenBank/DDBJ whole genome shotgun (WGS) entry which is preliminary data.</text>
</comment>
<evidence type="ECO:0000313" key="2">
    <source>
        <dbReference type="Proteomes" id="UP000034877"/>
    </source>
</evidence>
<gene>
    <name evidence="1" type="ORF">UY22_C0018G0015</name>
</gene>
<dbReference type="Proteomes" id="UP000034877">
    <property type="component" value="Unassembled WGS sequence"/>
</dbReference>
<protein>
    <submittedName>
        <fullName evidence="1">Uncharacterized protein</fullName>
    </submittedName>
</protein>
<proteinExistence type="predicted"/>
<sequence>MGLAELRDKYLRFVEETNKTPCCFVFALDVLLQGGVEVGTYQAFGKRGVTTREEERLLAKAAQERGWRKRGKVTGLCVEMVYPPDMREEVRGLIGDQIRREWGNSGPEAGMMITRSGTMKGVSHVAAVIKGEGGQPVKWDAQDYPGLSRILSRRELGEEIGQCLEDPGGEIVAIGFRVRIPDPRNYR</sequence>
<dbReference type="AlphaFoldDB" id="A0A0G1WTP9"/>
<name>A0A0G1WTP9_9BACT</name>
<dbReference type="EMBL" id="LCPE01000018">
    <property type="protein sequence ID" value="KKU93708.1"/>
    <property type="molecule type" value="Genomic_DNA"/>
</dbReference>